<dbReference type="EMBL" id="ATMH01010443">
    <property type="protein sequence ID" value="EPY17514.1"/>
    <property type="molecule type" value="Genomic_DNA"/>
</dbReference>
<reference evidence="1 2" key="1">
    <citation type="journal article" date="2013" name="PLoS ONE">
        <title>Predicting the Proteins of Angomonas deanei, Strigomonas culicis and Their Respective Endosymbionts Reveals New Aspects of the Trypanosomatidae Family.</title>
        <authorList>
            <person name="Motta M.C."/>
            <person name="Martins A.C."/>
            <person name="de Souza S.S."/>
            <person name="Catta-Preta C.M."/>
            <person name="Silva R."/>
            <person name="Klein C.C."/>
            <person name="de Almeida L.G."/>
            <person name="de Lima Cunha O."/>
            <person name="Ciapina L.P."/>
            <person name="Brocchi M."/>
            <person name="Colabardini A.C."/>
            <person name="de Araujo Lima B."/>
            <person name="Machado C.R."/>
            <person name="de Almeida Soares C.M."/>
            <person name="Probst C.M."/>
            <person name="de Menezes C.B."/>
            <person name="Thompson C.E."/>
            <person name="Bartholomeu D.C."/>
            <person name="Gradia D.F."/>
            <person name="Pavoni D.P."/>
            <person name="Grisard E.C."/>
            <person name="Fantinatti-Garboggini F."/>
            <person name="Marchini F.K."/>
            <person name="Rodrigues-Luiz G.F."/>
            <person name="Wagner G."/>
            <person name="Goldman G.H."/>
            <person name="Fietto J.L."/>
            <person name="Elias M.C."/>
            <person name="Goldman M.H."/>
            <person name="Sagot M.F."/>
            <person name="Pereira M."/>
            <person name="Stoco P.H."/>
            <person name="de Mendonca-Neto R.P."/>
            <person name="Teixeira S.M."/>
            <person name="Maciel T.E."/>
            <person name="de Oliveira Mendes T.A."/>
            <person name="Urmenyi T.P."/>
            <person name="de Souza W."/>
            <person name="Schenkman S."/>
            <person name="de Vasconcelos A.T."/>
        </authorList>
    </citation>
    <scope>NUCLEOTIDE SEQUENCE [LARGE SCALE GENOMIC DNA]</scope>
</reference>
<dbReference type="Proteomes" id="UP000015354">
    <property type="component" value="Unassembled WGS sequence"/>
</dbReference>
<dbReference type="AlphaFoldDB" id="S9TL28"/>
<name>S9TL28_9TRYP</name>
<comment type="caution">
    <text evidence="1">The sequence shown here is derived from an EMBL/GenBank/DDBJ whole genome shotgun (WGS) entry which is preliminary data.</text>
</comment>
<gene>
    <name evidence="1" type="ORF">STCU_10572</name>
</gene>
<proteinExistence type="predicted"/>
<keyword evidence="2" id="KW-1185">Reference proteome</keyword>
<organism evidence="1 2">
    <name type="scientific">Strigomonas culicis</name>
    <dbReference type="NCBI Taxonomy" id="28005"/>
    <lineage>
        <taxon>Eukaryota</taxon>
        <taxon>Discoba</taxon>
        <taxon>Euglenozoa</taxon>
        <taxon>Kinetoplastea</taxon>
        <taxon>Metakinetoplastina</taxon>
        <taxon>Trypanosomatida</taxon>
        <taxon>Trypanosomatidae</taxon>
        <taxon>Strigomonadinae</taxon>
        <taxon>Strigomonas</taxon>
    </lineage>
</organism>
<evidence type="ECO:0000313" key="1">
    <source>
        <dbReference type="EMBL" id="EPY17514.1"/>
    </source>
</evidence>
<sequence length="128" mass="14368">MMTRSLRMCAVVNMTKHSDMPIVAYIHLFFLLFAAPPPIEALISSYYYSGFNNRALTLLSSLPHGPPRQRTVGRWARRRRTACCATPPCRDLRSAPLGRVVRRCGAALADYETPIATDSYEAVKHQAE</sequence>
<evidence type="ECO:0000313" key="2">
    <source>
        <dbReference type="Proteomes" id="UP000015354"/>
    </source>
</evidence>
<accession>S9TL28</accession>
<protein>
    <submittedName>
        <fullName evidence="1">Uncharacterized protein</fullName>
    </submittedName>
</protein>